<dbReference type="AlphaFoldDB" id="A0A3N7E9W3"/>
<keyword evidence="3" id="KW-1185">Reference proteome</keyword>
<accession>A0A3N7E9W3</accession>
<sequence>MEESSANAILQHQREPSTFPEPDLVNHPTEKAVDFGFSVDSRRKAEVNKQAWKRKTAGRESTRSIFNFPCVHLSRENSGLLLNHSHFEVYANGYMTRM</sequence>
<organism evidence="2 3">
    <name type="scientific">Populus trichocarpa</name>
    <name type="common">Western balsam poplar</name>
    <name type="synonym">Populus balsamifera subsp. trichocarpa</name>
    <dbReference type="NCBI Taxonomy" id="3694"/>
    <lineage>
        <taxon>Eukaryota</taxon>
        <taxon>Viridiplantae</taxon>
        <taxon>Streptophyta</taxon>
        <taxon>Embryophyta</taxon>
        <taxon>Tracheophyta</taxon>
        <taxon>Spermatophyta</taxon>
        <taxon>Magnoliopsida</taxon>
        <taxon>eudicotyledons</taxon>
        <taxon>Gunneridae</taxon>
        <taxon>Pentapetalae</taxon>
        <taxon>rosids</taxon>
        <taxon>fabids</taxon>
        <taxon>Malpighiales</taxon>
        <taxon>Salicaceae</taxon>
        <taxon>Saliceae</taxon>
        <taxon>Populus</taxon>
    </lineage>
</organism>
<proteinExistence type="predicted"/>
<protein>
    <submittedName>
        <fullName evidence="2">Uncharacterized protein</fullName>
    </submittedName>
</protein>
<gene>
    <name evidence="2" type="ORF">POPTR_001G149150</name>
</gene>
<dbReference type="EMBL" id="CM009290">
    <property type="protein sequence ID" value="RQO84916.1"/>
    <property type="molecule type" value="Genomic_DNA"/>
</dbReference>
<evidence type="ECO:0000313" key="2">
    <source>
        <dbReference type="EMBL" id="RQO84916.1"/>
    </source>
</evidence>
<name>A0A3N7E9W3_POPTR</name>
<evidence type="ECO:0000256" key="1">
    <source>
        <dbReference type="SAM" id="MobiDB-lite"/>
    </source>
</evidence>
<feature type="compositionally biased region" description="Polar residues" evidence="1">
    <location>
        <begin position="1"/>
        <end position="10"/>
    </location>
</feature>
<evidence type="ECO:0000313" key="3">
    <source>
        <dbReference type="Proteomes" id="UP000006729"/>
    </source>
</evidence>
<dbReference type="Proteomes" id="UP000006729">
    <property type="component" value="Chromosome 1"/>
</dbReference>
<feature type="region of interest" description="Disordered" evidence="1">
    <location>
        <begin position="1"/>
        <end position="26"/>
    </location>
</feature>
<dbReference type="Gramene" id="Potri.001G149150.1.v4.1">
    <property type="protein sequence ID" value="Potri.001G149150.1.v4.1"/>
    <property type="gene ID" value="Potri.001G149150.v4.1"/>
</dbReference>
<dbReference type="InParanoid" id="A0A3N7E9W3"/>
<reference evidence="2 3" key="1">
    <citation type="journal article" date="2006" name="Science">
        <title>The genome of black cottonwood, Populus trichocarpa (Torr. &amp; Gray).</title>
        <authorList>
            <person name="Tuskan G.A."/>
            <person name="Difazio S."/>
            <person name="Jansson S."/>
            <person name="Bohlmann J."/>
            <person name="Grigoriev I."/>
            <person name="Hellsten U."/>
            <person name="Putnam N."/>
            <person name="Ralph S."/>
            <person name="Rombauts S."/>
            <person name="Salamov A."/>
            <person name="Schein J."/>
            <person name="Sterck L."/>
            <person name="Aerts A."/>
            <person name="Bhalerao R.R."/>
            <person name="Bhalerao R.P."/>
            <person name="Blaudez D."/>
            <person name="Boerjan W."/>
            <person name="Brun A."/>
            <person name="Brunner A."/>
            <person name="Busov V."/>
            <person name="Campbell M."/>
            <person name="Carlson J."/>
            <person name="Chalot M."/>
            <person name="Chapman J."/>
            <person name="Chen G.L."/>
            <person name="Cooper D."/>
            <person name="Coutinho P.M."/>
            <person name="Couturier J."/>
            <person name="Covert S."/>
            <person name="Cronk Q."/>
            <person name="Cunningham R."/>
            <person name="Davis J."/>
            <person name="Degroeve S."/>
            <person name="Dejardin A."/>
            <person name="Depamphilis C."/>
            <person name="Detter J."/>
            <person name="Dirks B."/>
            <person name="Dubchak I."/>
            <person name="Duplessis S."/>
            <person name="Ehlting J."/>
            <person name="Ellis B."/>
            <person name="Gendler K."/>
            <person name="Goodstein D."/>
            <person name="Gribskov M."/>
            <person name="Grimwood J."/>
            <person name="Groover A."/>
            <person name="Gunter L."/>
            <person name="Hamberger B."/>
            <person name="Heinze B."/>
            <person name="Helariutta Y."/>
            <person name="Henrissat B."/>
            <person name="Holligan D."/>
            <person name="Holt R."/>
            <person name="Huang W."/>
            <person name="Islam-Faridi N."/>
            <person name="Jones S."/>
            <person name="Jones-Rhoades M."/>
            <person name="Jorgensen R."/>
            <person name="Joshi C."/>
            <person name="Kangasjarvi J."/>
            <person name="Karlsson J."/>
            <person name="Kelleher C."/>
            <person name="Kirkpatrick R."/>
            <person name="Kirst M."/>
            <person name="Kohler A."/>
            <person name="Kalluri U."/>
            <person name="Larimer F."/>
            <person name="Leebens-Mack J."/>
            <person name="Leple J.C."/>
            <person name="Locascio P."/>
            <person name="Lou Y."/>
            <person name="Lucas S."/>
            <person name="Martin F."/>
            <person name="Montanini B."/>
            <person name="Napoli C."/>
            <person name="Nelson D.R."/>
            <person name="Nelson C."/>
            <person name="Nieminen K."/>
            <person name="Nilsson O."/>
            <person name="Pereda V."/>
            <person name="Peter G."/>
            <person name="Philippe R."/>
            <person name="Pilate G."/>
            <person name="Poliakov A."/>
            <person name="Razumovskaya J."/>
            <person name="Richardson P."/>
            <person name="Rinaldi C."/>
            <person name="Ritland K."/>
            <person name="Rouze P."/>
            <person name="Ryaboy D."/>
            <person name="Schmutz J."/>
            <person name="Schrader J."/>
            <person name="Segerman B."/>
            <person name="Shin H."/>
            <person name="Siddiqui A."/>
            <person name="Sterky F."/>
            <person name="Terry A."/>
            <person name="Tsai C.J."/>
            <person name="Uberbacher E."/>
            <person name="Unneberg P."/>
            <person name="Vahala J."/>
            <person name="Wall K."/>
            <person name="Wessler S."/>
            <person name="Yang G."/>
            <person name="Yin T."/>
            <person name="Douglas C."/>
            <person name="Marra M."/>
            <person name="Sandberg G."/>
            <person name="Van de Peer Y."/>
            <person name="Rokhsar D."/>
        </authorList>
    </citation>
    <scope>NUCLEOTIDE SEQUENCE [LARGE SCALE GENOMIC DNA]</scope>
    <source>
        <strain evidence="3">cv. Nisqually</strain>
    </source>
</reference>